<reference evidence="3" key="2">
    <citation type="submission" date="2021-10" db="EMBL/GenBank/DDBJ databases">
        <title>Phylogenomics reveals ancestral predisposition of the termite-cultivated fungus Termitomyces towards a domesticated lifestyle.</title>
        <authorList>
            <person name="Auxier B."/>
            <person name="Grum-Grzhimaylo A."/>
            <person name="Cardenas M.E."/>
            <person name="Lodge J.D."/>
            <person name="Laessoe T."/>
            <person name="Pedersen O."/>
            <person name="Smith M.E."/>
            <person name="Kuyper T.W."/>
            <person name="Franco-Molano E.A."/>
            <person name="Baroni T.J."/>
            <person name="Aanen D.K."/>
        </authorList>
    </citation>
    <scope>NUCLEOTIDE SEQUENCE</scope>
    <source>
        <strain evidence="3">D49</strain>
    </source>
</reference>
<evidence type="ECO:0000313" key="3">
    <source>
        <dbReference type="EMBL" id="KAG5650235.1"/>
    </source>
</evidence>
<dbReference type="Proteomes" id="UP000717328">
    <property type="component" value="Unassembled WGS sequence"/>
</dbReference>
<gene>
    <name evidence="3" type="ORF">H0H81_000210</name>
</gene>
<accession>A0A9P7KIZ1</accession>
<sequence length="484" mass="53540">MRISLTSAGFALSAFPLVASLGVENCGGGSSRLTRSCYTCPVIEYFNVGIFSWDTISRICFGYIENSSDTRMACTYYRPGYSWTRKWWGGSAERWQKPTQVGRCYFSEDGDLLTSGSYAGYSSRECPRKAYRENDSECAREKDKGSYYKCTQPNCAYETPMCYGCPRLSSDFVNVSSSNSSLTCSYSSNGKVTNTCIFNGTDGRISSSTSSSPRCPGIATLATACERSRQEQLRVEAERIAAAKKAAFIVSTYTEKGAIAVDCAEFLEEKSQIREGYGPRGGFDRLRLPTARPQAPSRPRVPPRPPFRAHPLPNAVPSSPDNAVPRLPPKAIPRPKILRFRGTRINPYQLRLICNNPQLFDTSIGAESTVLGRGQKEFADDMKAMVKTEYGTLFVMPVEEKLKLEQTLKACHQRLYGTDNSLDGTRYIAPTDEQVDANVLKLPVLPEECLRLDGPTPYQPEQSPDDDVSDDDPDDTTEDPSGEA</sequence>
<feature type="compositionally biased region" description="Acidic residues" evidence="1">
    <location>
        <begin position="463"/>
        <end position="484"/>
    </location>
</feature>
<feature type="region of interest" description="Disordered" evidence="1">
    <location>
        <begin position="278"/>
        <end position="330"/>
    </location>
</feature>
<keyword evidence="2" id="KW-0732">Signal</keyword>
<comment type="caution">
    <text evidence="3">The sequence shown here is derived from an EMBL/GenBank/DDBJ whole genome shotgun (WGS) entry which is preliminary data.</text>
</comment>
<evidence type="ECO:0000256" key="1">
    <source>
        <dbReference type="SAM" id="MobiDB-lite"/>
    </source>
</evidence>
<feature type="region of interest" description="Disordered" evidence="1">
    <location>
        <begin position="450"/>
        <end position="484"/>
    </location>
</feature>
<reference evidence="3" key="1">
    <citation type="submission" date="2021-02" db="EMBL/GenBank/DDBJ databases">
        <authorList>
            <person name="Nieuwenhuis M."/>
            <person name="Van De Peppel L.J.J."/>
        </authorList>
    </citation>
    <scope>NUCLEOTIDE SEQUENCE</scope>
    <source>
        <strain evidence="3">D49</strain>
    </source>
</reference>
<dbReference type="AlphaFoldDB" id="A0A9P7KIZ1"/>
<evidence type="ECO:0000256" key="2">
    <source>
        <dbReference type="SAM" id="SignalP"/>
    </source>
</evidence>
<name>A0A9P7KIZ1_9AGAR</name>
<evidence type="ECO:0000313" key="4">
    <source>
        <dbReference type="Proteomes" id="UP000717328"/>
    </source>
</evidence>
<organism evidence="3 4">
    <name type="scientific">Sphagnurus paluster</name>
    <dbReference type="NCBI Taxonomy" id="117069"/>
    <lineage>
        <taxon>Eukaryota</taxon>
        <taxon>Fungi</taxon>
        <taxon>Dikarya</taxon>
        <taxon>Basidiomycota</taxon>
        <taxon>Agaricomycotina</taxon>
        <taxon>Agaricomycetes</taxon>
        <taxon>Agaricomycetidae</taxon>
        <taxon>Agaricales</taxon>
        <taxon>Tricholomatineae</taxon>
        <taxon>Lyophyllaceae</taxon>
        <taxon>Sphagnurus</taxon>
    </lineage>
</organism>
<keyword evidence="4" id="KW-1185">Reference proteome</keyword>
<feature type="signal peptide" evidence="2">
    <location>
        <begin position="1"/>
        <end position="20"/>
    </location>
</feature>
<dbReference type="EMBL" id="JABCKI010000508">
    <property type="protein sequence ID" value="KAG5650235.1"/>
    <property type="molecule type" value="Genomic_DNA"/>
</dbReference>
<feature type="chain" id="PRO_5040425647" evidence="2">
    <location>
        <begin position="21"/>
        <end position="484"/>
    </location>
</feature>
<proteinExistence type="predicted"/>
<feature type="compositionally biased region" description="Pro residues" evidence="1">
    <location>
        <begin position="299"/>
        <end position="308"/>
    </location>
</feature>
<dbReference type="OrthoDB" id="3053778at2759"/>
<protein>
    <submittedName>
        <fullName evidence="3">Uncharacterized protein</fullName>
    </submittedName>
</protein>